<gene>
    <name evidence="1" type="ORF">QJS04_geneDACA014336</name>
</gene>
<accession>A0AAV9AL08</accession>
<dbReference type="GO" id="GO:0005840">
    <property type="term" value="C:ribosome"/>
    <property type="evidence" value="ECO:0007669"/>
    <property type="project" value="UniProtKB-KW"/>
</dbReference>
<comment type="caution">
    <text evidence="1">The sequence shown here is derived from an EMBL/GenBank/DDBJ whole genome shotgun (WGS) entry which is preliminary data.</text>
</comment>
<dbReference type="EMBL" id="JAUJYN010000008">
    <property type="protein sequence ID" value="KAK1265004.1"/>
    <property type="molecule type" value="Genomic_DNA"/>
</dbReference>
<organism evidence="1 2">
    <name type="scientific">Acorus gramineus</name>
    <name type="common">Dwarf sweet flag</name>
    <dbReference type="NCBI Taxonomy" id="55184"/>
    <lineage>
        <taxon>Eukaryota</taxon>
        <taxon>Viridiplantae</taxon>
        <taxon>Streptophyta</taxon>
        <taxon>Embryophyta</taxon>
        <taxon>Tracheophyta</taxon>
        <taxon>Spermatophyta</taxon>
        <taxon>Magnoliopsida</taxon>
        <taxon>Liliopsida</taxon>
        <taxon>Acoraceae</taxon>
        <taxon>Acorus</taxon>
    </lineage>
</organism>
<protein>
    <submittedName>
        <fullName evidence="1">40S ribosomal protein S9-2</fullName>
    </submittedName>
</protein>
<sequence>MYALIRIRNAARELLMLEEKNMWRIVEGEDLLRRTGFLIEMSLRKTRTLIVSVLPMSDLKFGKQIHEHVIKEFFKIRHRFVFSSMVDRGIVSWTR</sequence>
<name>A0AAV9AL08_ACOGR</name>
<proteinExistence type="predicted"/>
<keyword evidence="1" id="KW-0689">Ribosomal protein</keyword>
<reference evidence="1" key="2">
    <citation type="submission" date="2023-06" db="EMBL/GenBank/DDBJ databases">
        <authorList>
            <person name="Ma L."/>
            <person name="Liu K.-W."/>
            <person name="Li Z."/>
            <person name="Hsiao Y.-Y."/>
            <person name="Qi Y."/>
            <person name="Fu T."/>
            <person name="Tang G."/>
            <person name="Zhang D."/>
            <person name="Sun W.-H."/>
            <person name="Liu D.-K."/>
            <person name="Li Y."/>
            <person name="Chen G.-Z."/>
            <person name="Liu X.-D."/>
            <person name="Liao X.-Y."/>
            <person name="Jiang Y.-T."/>
            <person name="Yu X."/>
            <person name="Hao Y."/>
            <person name="Huang J."/>
            <person name="Zhao X.-W."/>
            <person name="Ke S."/>
            <person name="Chen Y.-Y."/>
            <person name="Wu W.-L."/>
            <person name="Hsu J.-L."/>
            <person name="Lin Y.-F."/>
            <person name="Huang M.-D."/>
            <person name="Li C.-Y."/>
            <person name="Huang L."/>
            <person name="Wang Z.-W."/>
            <person name="Zhao X."/>
            <person name="Zhong W.-Y."/>
            <person name="Peng D.-H."/>
            <person name="Ahmad S."/>
            <person name="Lan S."/>
            <person name="Zhang J.-S."/>
            <person name="Tsai W.-C."/>
            <person name="Van De Peer Y."/>
            <person name="Liu Z.-J."/>
        </authorList>
    </citation>
    <scope>NUCLEOTIDE SEQUENCE</scope>
    <source>
        <strain evidence="1">SCP</strain>
        <tissue evidence="1">Leaves</tissue>
    </source>
</reference>
<evidence type="ECO:0000313" key="2">
    <source>
        <dbReference type="Proteomes" id="UP001179952"/>
    </source>
</evidence>
<keyword evidence="1" id="KW-0687">Ribonucleoprotein</keyword>
<keyword evidence="2" id="KW-1185">Reference proteome</keyword>
<dbReference type="AlphaFoldDB" id="A0AAV9AL08"/>
<dbReference type="Proteomes" id="UP001179952">
    <property type="component" value="Unassembled WGS sequence"/>
</dbReference>
<reference evidence="1" key="1">
    <citation type="journal article" date="2023" name="Nat. Commun.">
        <title>Diploid and tetraploid genomes of Acorus and the evolution of monocots.</title>
        <authorList>
            <person name="Ma L."/>
            <person name="Liu K.W."/>
            <person name="Li Z."/>
            <person name="Hsiao Y.Y."/>
            <person name="Qi Y."/>
            <person name="Fu T."/>
            <person name="Tang G.D."/>
            <person name="Zhang D."/>
            <person name="Sun W.H."/>
            <person name="Liu D.K."/>
            <person name="Li Y."/>
            <person name="Chen G.Z."/>
            <person name="Liu X.D."/>
            <person name="Liao X.Y."/>
            <person name="Jiang Y.T."/>
            <person name="Yu X."/>
            <person name="Hao Y."/>
            <person name="Huang J."/>
            <person name="Zhao X.W."/>
            <person name="Ke S."/>
            <person name="Chen Y.Y."/>
            <person name="Wu W.L."/>
            <person name="Hsu J.L."/>
            <person name="Lin Y.F."/>
            <person name="Huang M.D."/>
            <person name="Li C.Y."/>
            <person name="Huang L."/>
            <person name="Wang Z.W."/>
            <person name="Zhao X."/>
            <person name="Zhong W.Y."/>
            <person name="Peng D.H."/>
            <person name="Ahmad S."/>
            <person name="Lan S."/>
            <person name="Zhang J.S."/>
            <person name="Tsai W.C."/>
            <person name="Van de Peer Y."/>
            <person name="Liu Z.J."/>
        </authorList>
    </citation>
    <scope>NUCLEOTIDE SEQUENCE</scope>
    <source>
        <strain evidence="1">SCP</strain>
    </source>
</reference>
<evidence type="ECO:0000313" key="1">
    <source>
        <dbReference type="EMBL" id="KAK1265004.1"/>
    </source>
</evidence>